<dbReference type="AlphaFoldDB" id="A0AAV5MT51"/>
<reference evidence="1 2" key="1">
    <citation type="journal article" date="2021" name="Commun. Biol.">
        <title>The genome of Shorea leprosula (Dipterocarpaceae) highlights the ecological relevance of drought in aseasonal tropical rainforests.</title>
        <authorList>
            <person name="Ng K.K.S."/>
            <person name="Kobayashi M.J."/>
            <person name="Fawcett J.A."/>
            <person name="Hatakeyama M."/>
            <person name="Paape T."/>
            <person name="Ng C.H."/>
            <person name="Ang C.C."/>
            <person name="Tnah L.H."/>
            <person name="Lee C.T."/>
            <person name="Nishiyama T."/>
            <person name="Sese J."/>
            <person name="O'Brien M.J."/>
            <person name="Copetti D."/>
            <person name="Mohd Noor M.I."/>
            <person name="Ong R.C."/>
            <person name="Putra M."/>
            <person name="Sireger I.Z."/>
            <person name="Indrioko S."/>
            <person name="Kosugi Y."/>
            <person name="Izuno A."/>
            <person name="Isagi Y."/>
            <person name="Lee S.L."/>
            <person name="Shimizu K.K."/>
        </authorList>
    </citation>
    <scope>NUCLEOTIDE SEQUENCE [LARGE SCALE GENOMIC DNA]</scope>
    <source>
        <strain evidence="1">214</strain>
    </source>
</reference>
<sequence length="43" mass="4690">MEKQRLARLSYSFHSPSVPILSSIDKTAAIGMTGVDELISLLL</sequence>
<evidence type="ECO:0000313" key="1">
    <source>
        <dbReference type="EMBL" id="GKV53171.1"/>
    </source>
</evidence>
<gene>
    <name evidence="1" type="ORF">SLEP1_g59709</name>
</gene>
<comment type="caution">
    <text evidence="1">The sequence shown here is derived from an EMBL/GenBank/DDBJ whole genome shotgun (WGS) entry which is preliminary data.</text>
</comment>
<dbReference type="EMBL" id="BPVZ01001137">
    <property type="protein sequence ID" value="GKV53171.1"/>
    <property type="molecule type" value="Genomic_DNA"/>
</dbReference>
<evidence type="ECO:0000313" key="2">
    <source>
        <dbReference type="Proteomes" id="UP001054252"/>
    </source>
</evidence>
<organism evidence="1 2">
    <name type="scientific">Rubroshorea leprosula</name>
    <dbReference type="NCBI Taxonomy" id="152421"/>
    <lineage>
        <taxon>Eukaryota</taxon>
        <taxon>Viridiplantae</taxon>
        <taxon>Streptophyta</taxon>
        <taxon>Embryophyta</taxon>
        <taxon>Tracheophyta</taxon>
        <taxon>Spermatophyta</taxon>
        <taxon>Magnoliopsida</taxon>
        <taxon>eudicotyledons</taxon>
        <taxon>Gunneridae</taxon>
        <taxon>Pentapetalae</taxon>
        <taxon>rosids</taxon>
        <taxon>malvids</taxon>
        <taxon>Malvales</taxon>
        <taxon>Dipterocarpaceae</taxon>
        <taxon>Rubroshorea</taxon>
    </lineage>
</organism>
<name>A0AAV5MT51_9ROSI</name>
<protein>
    <submittedName>
        <fullName evidence="1">Uncharacterized protein</fullName>
    </submittedName>
</protein>
<keyword evidence="2" id="KW-1185">Reference proteome</keyword>
<proteinExistence type="predicted"/>
<dbReference type="Proteomes" id="UP001054252">
    <property type="component" value="Unassembled WGS sequence"/>
</dbReference>
<accession>A0AAV5MT51</accession>